<feature type="transmembrane region" description="Helical" evidence="2">
    <location>
        <begin position="132"/>
        <end position="159"/>
    </location>
</feature>
<dbReference type="InterPro" id="IPR038750">
    <property type="entry name" value="YczE/YyaS-like"/>
</dbReference>
<keyword evidence="2" id="KW-1133">Transmembrane helix</keyword>
<dbReference type="PANTHER" id="PTHR40078">
    <property type="entry name" value="INTEGRAL MEMBRANE PROTEIN-RELATED"/>
    <property type="match status" value="1"/>
</dbReference>
<feature type="transmembrane region" description="Helical" evidence="2">
    <location>
        <begin position="66"/>
        <end position="88"/>
    </location>
</feature>
<feature type="transmembrane region" description="Helical" evidence="2">
    <location>
        <begin position="28"/>
        <end position="46"/>
    </location>
</feature>
<evidence type="ECO:0000256" key="2">
    <source>
        <dbReference type="SAM" id="Phobius"/>
    </source>
</evidence>
<keyword evidence="2" id="KW-0812">Transmembrane</keyword>
<dbReference type="PANTHER" id="PTHR40078:SF1">
    <property type="entry name" value="INTEGRAL MEMBRANE PROTEIN"/>
    <property type="match status" value="1"/>
</dbReference>
<dbReference type="EMBL" id="NCXI01000031">
    <property type="protein sequence ID" value="PAK84200.1"/>
    <property type="molecule type" value="Genomic_DNA"/>
</dbReference>
<keyword evidence="1" id="KW-0175">Coiled coil</keyword>
<comment type="caution">
    <text evidence="3">The sequence shown here is derived from an EMBL/GenBank/DDBJ whole genome shotgun (WGS) entry which is preliminary data.</text>
</comment>
<dbReference type="Pfam" id="PF19700">
    <property type="entry name" value="DUF6198"/>
    <property type="match status" value="1"/>
</dbReference>
<feature type="transmembrane region" description="Helical" evidence="2">
    <location>
        <begin position="95"/>
        <end position="112"/>
    </location>
</feature>
<name>A0A269YFM8_9LACO</name>
<protein>
    <submittedName>
        <fullName evidence="3">Membrane protein</fullName>
    </submittedName>
</protein>
<dbReference type="AlphaFoldDB" id="A0A269YFM8"/>
<accession>A0A269YFM8</accession>
<evidence type="ECO:0000313" key="4">
    <source>
        <dbReference type="Proteomes" id="UP000216802"/>
    </source>
</evidence>
<feature type="transmembrane region" description="Helical" evidence="2">
    <location>
        <begin position="180"/>
        <end position="203"/>
    </location>
</feature>
<organism evidence="3 4">
    <name type="scientific">Lentilactobacillus parakefiri</name>
    <dbReference type="NCBI Taxonomy" id="152332"/>
    <lineage>
        <taxon>Bacteria</taxon>
        <taxon>Bacillati</taxon>
        <taxon>Bacillota</taxon>
        <taxon>Bacilli</taxon>
        <taxon>Lactobacillales</taxon>
        <taxon>Lactobacillaceae</taxon>
        <taxon>Lentilactobacillus</taxon>
    </lineage>
</organism>
<evidence type="ECO:0000256" key="1">
    <source>
        <dbReference type="SAM" id="Coils"/>
    </source>
</evidence>
<evidence type="ECO:0000313" key="3">
    <source>
        <dbReference type="EMBL" id="PAK84200.1"/>
    </source>
</evidence>
<gene>
    <name evidence="3" type="ORF">B8W98_05420</name>
</gene>
<feature type="coiled-coil region" evidence="1">
    <location>
        <begin position="273"/>
        <end position="303"/>
    </location>
</feature>
<proteinExistence type="predicted"/>
<keyword evidence="2" id="KW-0472">Membrane</keyword>
<reference evidence="3 4" key="1">
    <citation type="submission" date="2017-04" db="EMBL/GenBank/DDBJ databases">
        <title>Kefir bacterial isolates.</title>
        <authorList>
            <person name="Kim Y."/>
            <person name="Blasche S."/>
            <person name="Patil K.R."/>
        </authorList>
    </citation>
    <scope>NUCLEOTIDE SEQUENCE [LARGE SCALE GENOMIC DNA]</scope>
    <source>
        <strain evidence="3 4">OG2</strain>
    </source>
</reference>
<dbReference type="Proteomes" id="UP000216802">
    <property type="component" value="Unassembled WGS sequence"/>
</dbReference>
<sequence>MMENNNPEAADEVPQQPLHRGAAISLKTLMVFIGIAILSLGTTFLREGHVGLDPFTAMNTGIAAKIGLGLGNTQLISNLVIFTVVLLLDRNKIGIGTIMNMVLIGYEIQWFTTLYNQILPNSLNFLTISADLIIGLLLFTLGSSMYMGASLGVAPYDAIAPILSTRIHLKYRIARIGQDIIFMIAGFFIGGPVGIATIIVAFFTGPLITYWNSHVSEKLLLRINDFSAQPSLQSAGTLIVSFGRGGYQAVVKAYQVTEQIQRHKSDYSDSQLSEQLTESRQKLKEASQIYENAQQQYKILVQESKRRGRIVKGKLPGNIEK</sequence>